<evidence type="ECO:0000313" key="2">
    <source>
        <dbReference type="Proteomes" id="UP000504631"/>
    </source>
</evidence>
<dbReference type="InterPro" id="IPR058250">
    <property type="entry name" value="CCC"/>
</dbReference>
<dbReference type="GeneID" id="117239150"/>
<evidence type="ECO:0000313" key="3">
    <source>
        <dbReference type="RefSeq" id="XP_033360405.1"/>
    </source>
</evidence>
<dbReference type="AlphaFoldDB" id="A0A6J3L549"/>
<accession>A0A6J3L549</accession>
<dbReference type="Proteomes" id="UP000504631">
    <property type="component" value="Unplaced"/>
</dbReference>
<dbReference type="Pfam" id="PF26644">
    <property type="entry name" value="CCC"/>
    <property type="match status" value="1"/>
</dbReference>
<organism evidence="2 3">
    <name type="scientific">Bombus vosnesenskii</name>
    <dbReference type="NCBI Taxonomy" id="207650"/>
    <lineage>
        <taxon>Eukaryota</taxon>
        <taxon>Metazoa</taxon>
        <taxon>Ecdysozoa</taxon>
        <taxon>Arthropoda</taxon>
        <taxon>Hexapoda</taxon>
        <taxon>Insecta</taxon>
        <taxon>Pterygota</taxon>
        <taxon>Neoptera</taxon>
        <taxon>Endopterygota</taxon>
        <taxon>Hymenoptera</taxon>
        <taxon>Apocrita</taxon>
        <taxon>Aculeata</taxon>
        <taxon>Apoidea</taxon>
        <taxon>Anthophila</taxon>
        <taxon>Apidae</taxon>
        <taxon>Bombus</taxon>
        <taxon>Pyrobombus</taxon>
    </lineage>
</organism>
<protein>
    <submittedName>
        <fullName evidence="3">Uncharacterized protein LOC117239150</fullName>
    </submittedName>
</protein>
<sequence>MCDKTISIEKMHILTVIFAGIVTLLSHVATASSEQSAMADSQPKGAKLALSPTSSLQTETYQDSIDYYNFPIDDTYRPLQNKKCPLCDSSVYPYCGEKLLHDACCCTNPYTHDLPYQCKLADCRFLHANSCREHRLIATCCCSDDYRFLLKSFPNA</sequence>
<name>A0A6J3L549_9HYME</name>
<reference evidence="3" key="1">
    <citation type="submission" date="2025-08" db="UniProtKB">
        <authorList>
            <consortium name="RefSeq"/>
        </authorList>
    </citation>
    <scope>IDENTIFICATION</scope>
    <source>
        <tissue evidence="3">Muscle</tissue>
    </source>
</reference>
<evidence type="ECO:0000259" key="1">
    <source>
        <dbReference type="Pfam" id="PF26644"/>
    </source>
</evidence>
<dbReference type="RefSeq" id="XP_033360405.1">
    <property type="nucleotide sequence ID" value="XM_033504514.1"/>
</dbReference>
<keyword evidence="2" id="KW-1185">Reference proteome</keyword>
<feature type="domain" description="CCC" evidence="1">
    <location>
        <begin position="80"/>
        <end position="144"/>
    </location>
</feature>
<proteinExistence type="predicted"/>
<dbReference type="KEGG" id="bvk:117239150"/>
<gene>
    <name evidence="3" type="primary">LOC117239150</name>
</gene>